<dbReference type="GO" id="GO:0031931">
    <property type="term" value="C:TORC1 complex"/>
    <property type="evidence" value="ECO:0007669"/>
    <property type="project" value="InterPro"/>
</dbReference>
<dbReference type="Gene3D" id="2.130.10.10">
    <property type="entry name" value="YVTN repeat-like/Quinoprotein amine dehydrogenase"/>
    <property type="match status" value="2"/>
</dbReference>
<dbReference type="GO" id="GO:0030674">
    <property type="term" value="F:protein-macromolecule adaptor activity"/>
    <property type="evidence" value="ECO:0007669"/>
    <property type="project" value="TreeGrafter"/>
</dbReference>
<dbReference type="GO" id="GO:0031929">
    <property type="term" value="P:TOR signaling"/>
    <property type="evidence" value="ECO:0007669"/>
    <property type="project" value="InterPro"/>
</dbReference>
<dbReference type="Gene3D" id="1.25.10.10">
    <property type="entry name" value="Leucine-rich Repeat Variant"/>
    <property type="match status" value="1"/>
</dbReference>
<dbReference type="SMART" id="SM01302">
    <property type="entry name" value="Raptor_N"/>
    <property type="match status" value="1"/>
</dbReference>
<dbReference type="AlphaFoldDB" id="A0A7S1KTW0"/>
<sequence length="1176" mass="134584">MTSFSHPRNPVFQEPRHLEPKLSSSSSHALEEWKLKNRLKTCHVALVACLNIGVDPPDVLKVEPCPKLECWIDPFSMQAAKAKEAIGNALKKQYSRWQPRARYKQCLDPTVDEIKKTLQNLRRSAKKERVLFHYNGHGVPKPTSSFEIWVFNRSFTQYIPLSLYDLMDWIKKPAIYLFDCNHAAILKDALIDSGRAGGDENGIPTDPQSDILNPDTSIPNIVLAACQANEMLPMNPSLPADLFTSCLTTPIKMALQFFLHNNKLLTEVNQELIEDFPGRLQDRRTPLGELNWIFTAVTDTIAWSVLPRHLFHKLFRQDLLVACLFRNFLLADRIMRTFGCTPYSYPQLPETFNHPMWESWDLAVDVCVSQLPKIKDNPDAYEFSDFFSSQLTDFEVWLKYGYNTHQAPKQLPILLQVLLSQAHRLKALDLLAQFLDMGDWAVNMALSVGIFPYVLKLLQSPSLPLKRVLVFIWTRILALDERCLSDLLKEHGHCYFIDIIVDHTVNDSVMCAQACFVLANLLSVYTVDQLTRVQFDGLLKHLQELLVCSLQSEEHAELSQWLCLTIAKLVQGNLAVQTKAFESNLQADVIRFLSHRVPEVRAAAVYCLSYMIDDQNFHDGALQIGTALYRVMMDGCVIVRRELVHALFRLLWIYQDKIPTKYFKKCLDELYVGSKKKGKDARKGTSNDSEEEEIHRLSKVALFSLDICKVLTLLASDPVPKVARMARDALERIRVKIMPSSDYNSPSKSPQRRSFPFMKRTHSEPALNQPSAISENDLLKSSFYEWSKKQFVKPKSARVQHLSRKTRDTQHRLDVLAREAESLRIRRQYTKTFSNKIQEQISCFTTEPDLVGLMKFHPFDKTIVTVDQTDHIHIWDWMQQQHVTSFHASAQLHCQRVTDFCFINERFDPMLLCVTGSNGNSCFYRNYASKTKKRRIVSGLRAVPAITSSKGSYVMTQWQPVSRHMIYAGDFPEVKIWDLNREICDVTIDLTAHLDKKDSNRNEPLGGVSCLCNVSVQENEEHTFACGTGDGSILFWDRRTPESPVIEWENVHDTFVLDVATQQVNRNALISTDESGLIQFFDVRKPDKNAPYFSFQVKNPITAFTVHNIHDLIAVGSNDQFIKIYDTTGKELSTVQYHEGFFVQRIGPVSALAFHPYKLILGNGSTDRILSVYSVQ</sequence>
<dbReference type="InterPro" id="IPR015943">
    <property type="entry name" value="WD40/YVTN_repeat-like_dom_sf"/>
</dbReference>
<dbReference type="PANTHER" id="PTHR12848">
    <property type="entry name" value="REGULATORY-ASSOCIATED PROTEIN OF MTOR"/>
    <property type="match status" value="1"/>
</dbReference>
<dbReference type="PRINTS" id="PR01547">
    <property type="entry name" value="YEAST176DUF"/>
</dbReference>
<protein>
    <recommendedName>
        <fullName evidence="5">Raptor N-terminal CASPase-like domain-containing protein</fullName>
    </recommendedName>
</protein>
<dbReference type="GO" id="GO:0005737">
    <property type="term" value="C:cytoplasm"/>
    <property type="evidence" value="ECO:0007669"/>
    <property type="project" value="TreeGrafter"/>
</dbReference>
<keyword evidence="2" id="KW-0853">WD repeat</keyword>
<dbReference type="InterPro" id="IPR036322">
    <property type="entry name" value="WD40_repeat_dom_sf"/>
</dbReference>
<dbReference type="PANTHER" id="PTHR12848:SF16">
    <property type="entry name" value="REGULATORY-ASSOCIATED PROTEIN OF MTOR"/>
    <property type="match status" value="1"/>
</dbReference>
<dbReference type="EMBL" id="HBGD01010497">
    <property type="protein sequence ID" value="CAD9085380.1"/>
    <property type="molecule type" value="Transcribed_RNA"/>
</dbReference>
<feature type="domain" description="Raptor N-terminal CASPase-like" evidence="5">
    <location>
        <begin position="38"/>
        <end position="191"/>
    </location>
</feature>
<comment type="similarity">
    <text evidence="1">Belongs to the WD repeat RAPTOR family.</text>
</comment>
<evidence type="ECO:0000256" key="2">
    <source>
        <dbReference type="ARBA" id="ARBA00022574"/>
    </source>
</evidence>
<dbReference type="SMART" id="SM00320">
    <property type="entry name" value="WD40"/>
    <property type="match status" value="6"/>
</dbReference>
<dbReference type="Gene3D" id="3.40.50.1460">
    <property type="match status" value="1"/>
</dbReference>
<evidence type="ECO:0000256" key="3">
    <source>
        <dbReference type="ARBA" id="ARBA00022737"/>
    </source>
</evidence>
<dbReference type="InterPro" id="IPR029347">
    <property type="entry name" value="Raptor_N"/>
</dbReference>
<dbReference type="InterPro" id="IPR001680">
    <property type="entry name" value="WD40_rpt"/>
</dbReference>
<name>A0A7S1KTW0_9EUKA</name>
<proteinExistence type="inferred from homology"/>
<keyword evidence="3" id="KW-0677">Repeat</keyword>
<dbReference type="SUPFAM" id="SSF48371">
    <property type="entry name" value="ARM repeat"/>
    <property type="match status" value="1"/>
</dbReference>
<dbReference type="Pfam" id="PF14538">
    <property type="entry name" value="Raptor_N"/>
    <property type="match status" value="1"/>
</dbReference>
<dbReference type="InterPro" id="IPR011989">
    <property type="entry name" value="ARM-like"/>
</dbReference>
<accession>A0A7S1KTW0</accession>
<dbReference type="GO" id="GO:0071230">
    <property type="term" value="P:cellular response to amino acid stimulus"/>
    <property type="evidence" value="ECO:0007669"/>
    <property type="project" value="TreeGrafter"/>
</dbReference>
<evidence type="ECO:0000256" key="1">
    <source>
        <dbReference type="ARBA" id="ARBA00009257"/>
    </source>
</evidence>
<evidence type="ECO:0000313" key="6">
    <source>
        <dbReference type="EMBL" id="CAD9085380.1"/>
    </source>
</evidence>
<feature type="region of interest" description="Disordered" evidence="4">
    <location>
        <begin position="1"/>
        <end position="20"/>
    </location>
</feature>
<dbReference type="InterPro" id="IPR016024">
    <property type="entry name" value="ARM-type_fold"/>
</dbReference>
<organism evidence="6">
    <name type="scientific">Percolomonas cosmopolitus</name>
    <dbReference type="NCBI Taxonomy" id="63605"/>
    <lineage>
        <taxon>Eukaryota</taxon>
        <taxon>Discoba</taxon>
        <taxon>Heterolobosea</taxon>
        <taxon>Tetramitia</taxon>
        <taxon>Eutetramitia</taxon>
        <taxon>Percolomonadidae</taxon>
        <taxon>Percolomonas</taxon>
    </lineage>
</organism>
<dbReference type="SUPFAM" id="SSF50978">
    <property type="entry name" value="WD40 repeat-like"/>
    <property type="match status" value="1"/>
</dbReference>
<evidence type="ECO:0000259" key="5">
    <source>
        <dbReference type="SMART" id="SM01302"/>
    </source>
</evidence>
<evidence type="ECO:0000256" key="4">
    <source>
        <dbReference type="SAM" id="MobiDB-lite"/>
    </source>
</evidence>
<gene>
    <name evidence="6" type="ORF">PCOS0759_LOCUS8634</name>
</gene>
<reference evidence="6" key="1">
    <citation type="submission" date="2021-01" db="EMBL/GenBank/DDBJ databases">
        <authorList>
            <person name="Corre E."/>
            <person name="Pelletier E."/>
            <person name="Niang G."/>
            <person name="Scheremetjew M."/>
            <person name="Finn R."/>
            <person name="Kale V."/>
            <person name="Holt S."/>
            <person name="Cochrane G."/>
            <person name="Meng A."/>
            <person name="Brown T."/>
            <person name="Cohen L."/>
        </authorList>
    </citation>
    <scope>NUCLEOTIDE SEQUENCE</scope>
    <source>
        <strain evidence="6">WS</strain>
    </source>
</reference>
<dbReference type="GO" id="GO:0009267">
    <property type="term" value="P:cellular response to starvation"/>
    <property type="evidence" value="ECO:0007669"/>
    <property type="project" value="TreeGrafter"/>
</dbReference>
<dbReference type="InterPro" id="IPR004083">
    <property type="entry name" value="Raptor"/>
</dbReference>
<dbReference type="GO" id="GO:0010506">
    <property type="term" value="P:regulation of autophagy"/>
    <property type="evidence" value="ECO:0007669"/>
    <property type="project" value="TreeGrafter"/>
</dbReference>
<dbReference type="GO" id="GO:0030307">
    <property type="term" value="P:positive regulation of cell growth"/>
    <property type="evidence" value="ECO:0007669"/>
    <property type="project" value="TreeGrafter"/>
</dbReference>